<accession>A0A2P6P1I3</accession>
<feature type="compositionally biased region" description="Basic residues" evidence="1">
    <location>
        <begin position="195"/>
        <end position="207"/>
    </location>
</feature>
<evidence type="ECO:0000313" key="3">
    <source>
        <dbReference type="Proteomes" id="UP000238479"/>
    </source>
</evidence>
<dbReference type="EMBL" id="PDCK01000045">
    <property type="protein sequence ID" value="PRQ15769.1"/>
    <property type="molecule type" value="Genomic_DNA"/>
</dbReference>
<evidence type="ECO:0000313" key="2">
    <source>
        <dbReference type="EMBL" id="PRQ15769.1"/>
    </source>
</evidence>
<dbReference type="InterPro" id="IPR008507">
    <property type="entry name" value="DUF789"/>
</dbReference>
<dbReference type="Gramene" id="PRQ15769">
    <property type="protein sequence ID" value="PRQ15769"/>
    <property type="gene ID" value="RchiOBHm_Chr7g0177041"/>
</dbReference>
<gene>
    <name evidence="2" type="ORF">RchiOBHm_Chr7g0177041</name>
</gene>
<dbReference type="STRING" id="74649.A0A2P6P1I3"/>
<proteinExistence type="predicted"/>
<reference evidence="2 3" key="1">
    <citation type="journal article" date="2018" name="Nat. Genet.">
        <title>The Rosa genome provides new insights in the design of modern roses.</title>
        <authorList>
            <person name="Bendahmane M."/>
        </authorList>
    </citation>
    <scope>NUCLEOTIDE SEQUENCE [LARGE SCALE GENOMIC DNA]</scope>
    <source>
        <strain evidence="3">cv. Old Blush</strain>
    </source>
</reference>
<protein>
    <submittedName>
        <fullName evidence="2">Uncharacterized protein</fullName>
    </submittedName>
</protein>
<dbReference type="AlphaFoldDB" id="A0A2P6P1I3"/>
<comment type="caution">
    <text evidence="2">The sequence shown here is derived from an EMBL/GenBank/DDBJ whole genome shotgun (WGS) entry which is preliminary data.</text>
</comment>
<evidence type="ECO:0000256" key="1">
    <source>
        <dbReference type="SAM" id="MobiDB-lite"/>
    </source>
</evidence>
<organism evidence="2 3">
    <name type="scientific">Rosa chinensis</name>
    <name type="common">China rose</name>
    <dbReference type="NCBI Taxonomy" id="74649"/>
    <lineage>
        <taxon>Eukaryota</taxon>
        <taxon>Viridiplantae</taxon>
        <taxon>Streptophyta</taxon>
        <taxon>Embryophyta</taxon>
        <taxon>Tracheophyta</taxon>
        <taxon>Spermatophyta</taxon>
        <taxon>Magnoliopsida</taxon>
        <taxon>eudicotyledons</taxon>
        <taxon>Gunneridae</taxon>
        <taxon>Pentapetalae</taxon>
        <taxon>rosids</taxon>
        <taxon>fabids</taxon>
        <taxon>Rosales</taxon>
        <taxon>Rosaceae</taxon>
        <taxon>Rosoideae</taxon>
        <taxon>Rosoideae incertae sedis</taxon>
        <taxon>Rosa</taxon>
    </lineage>
</organism>
<keyword evidence="3" id="KW-1185">Reference proteome</keyword>
<dbReference type="Pfam" id="PF05623">
    <property type="entry name" value="DUF789"/>
    <property type="match status" value="1"/>
</dbReference>
<dbReference type="PANTHER" id="PTHR32010">
    <property type="entry name" value="PHOTOSYSTEM II STABILITY/ASSEMBLY FACTOR HCF136, CHLOROPLASTIC"/>
    <property type="match status" value="1"/>
</dbReference>
<dbReference type="Proteomes" id="UP000238479">
    <property type="component" value="Chromosome 7"/>
</dbReference>
<feature type="compositionally biased region" description="Polar residues" evidence="1">
    <location>
        <begin position="175"/>
        <end position="184"/>
    </location>
</feature>
<sequence>MATEKMHRCLRRTNNDSQKLSIRRKFKEKNSLRTSLEDWEAASVARRNFNHRSAFLTLLSLEPDDSLRIVALPLHCPVSTNFSGSGARVNMDSLRLFYTKGVNVISPKVQQGSPLAGSHCGKSFTNSSFAVSTVRHQSQNKELPYEATNSNELFRESCQKSLTCSASSSMIEIGSNSNNLSDTVGGSEKVDNVKRKSRKKSRKKGEKGKKLSGTSSSAGPHMLSVECADESSASKTCGNSGGSGHCGPVSLSTTPEVSLPESGVKNESPKSCISHQDELEVYIPAVGNLGHQSVLQDSEFPLEDWVGSIPHIQMSHCNDLHTGGYSDMHDSFVLDSISVGLNCDDNDSDGHDEKHAEKEIHRLYEPSGFSSRKGYFSCQSLLNDVVKIHDSSERTRHGIPKRGDKMQLKDRVSKELEREGESNLLQVQYLPHLLCKAGIQAQKETSLAESSRVNPSSGSLNHKLVPIELKDPGTSSTSSLADVHLDKPADKRWTPTDAAKGITQNNSSEEAVVCVGQSSGDVTCNSDKTEDMLLKLGYQDASTIEELKDKLNAAKCMNFEPKDLNAVEPESNRIIEAVNNACRAQLASEAVQMFTGGPIAQFERLLYHSSPVVHESPNFIRCQTCSRNQVPRLLVCSHETTNISLGCLWKWYQRSGSYGLEIRAEEFGNSKGLGADRCAFHAYFAPYLSAIQLFRSCRSDSVCNAVSINELCISKQSSAPANDPVQLTDTTRSSDLELLFEYFESEQPQQRQPLYDKIKELIRGDQPSYSNVYGDPTTLETIDLNDLHPRSWYSVAWYPIYRIPHGNLRAAFLTYHSLGHLVCRSANFESPSVDACIVSPVVGLQSYNAQDECWFQPRHSQTTVTPGPGLNCYNGVLEERLRTLEETASLMARAVVKKGSMTSVNRHPDYEFFLSRRR</sequence>
<name>A0A2P6P1I3_ROSCH</name>
<dbReference type="OrthoDB" id="1920576at2759"/>
<feature type="region of interest" description="Disordered" evidence="1">
    <location>
        <begin position="175"/>
        <end position="222"/>
    </location>
</feature>
<dbReference type="PANTHER" id="PTHR32010:SF18">
    <property type="entry name" value="DUF789 FAMILY PROTEIN"/>
    <property type="match status" value="1"/>
</dbReference>